<evidence type="ECO:0000256" key="2">
    <source>
        <dbReference type="ARBA" id="ARBA00008333"/>
    </source>
</evidence>
<feature type="transmembrane region" description="Helical" evidence="6">
    <location>
        <begin position="35"/>
        <end position="54"/>
    </location>
</feature>
<feature type="transmembrane region" description="Helical" evidence="6">
    <location>
        <begin position="113"/>
        <end position="139"/>
    </location>
</feature>
<dbReference type="PANTHER" id="PTHR31632">
    <property type="entry name" value="IRON TRANSPORTER FTH1"/>
    <property type="match status" value="1"/>
</dbReference>
<dbReference type="PANTHER" id="PTHR31632:SF2">
    <property type="entry name" value="PLASMA MEMBRANE IRON PERMEASE"/>
    <property type="match status" value="1"/>
</dbReference>
<evidence type="ECO:0000256" key="1">
    <source>
        <dbReference type="ARBA" id="ARBA00004141"/>
    </source>
</evidence>
<dbReference type="Proteomes" id="UP001497493">
    <property type="component" value="Chromosome"/>
</dbReference>
<dbReference type="EMBL" id="OZ026884">
    <property type="protein sequence ID" value="CAL1240634.1"/>
    <property type="molecule type" value="Genomic_DNA"/>
</dbReference>
<keyword evidence="4 6" id="KW-1133">Transmembrane helix</keyword>
<evidence type="ECO:0000256" key="4">
    <source>
        <dbReference type="ARBA" id="ARBA00022989"/>
    </source>
</evidence>
<evidence type="ECO:0000313" key="8">
    <source>
        <dbReference type="Proteomes" id="UP001497493"/>
    </source>
</evidence>
<accession>A0ABM9NJ31</accession>
<sequence length="275" mass="28757">MLATAIIVFREVVEAALVIGIVMAASRGVARRGRWVGSGVLGGLLGACVVAGLADRLAEVAAGMGQELFNAIVLFTAVALLGWHNVWMQRHGRELAQQMTRVGRAVLSGERPLYALAVVVGLAVLREGAEVVLFLYGIASAGEGSAISMLTGGALGIALGSALGLTLYFGLLRIPARHLFTVTSGLILFLAAGMAAQGAAYLIQADWLPPLGREVWNTSEFLSEESPLGQILHTLVGYVARPDGMQIVFYLATLAIIGGLMRRVGGGSKTHRPAS</sequence>
<protein>
    <submittedName>
        <fullName evidence="7">High-affinity iron transporter</fullName>
    </submittedName>
</protein>
<dbReference type="RefSeq" id="WP_348757218.1">
    <property type="nucleotide sequence ID" value="NZ_OZ026884.1"/>
</dbReference>
<organism evidence="7 8">
    <name type="scientific">Candidatus Methylocalor cossyra</name>
    <dbReference type="NCBI Taxonomy" id="3108543"/>
    <lineage>
        <taxon>Bacteria</taxon>
        <taxon>Pseudomonadati</taxon>
        <taxon>Pseudomonadota</taxon>
        <taxon>Gammaproteobacteria</taxon>
        <taxon>Methylococcales</taxon>
        <taxon>Methylococcaceae</taxon>
        <taxon>Candidatus Methylocalor</taxon>
    </lineage>
</organism>
<dbReference type="InterPro" id="IPR004923">
    <property type="entry name" value="FTR1/Fip1/EfeU"/>
</dbReference>
<dbReference type="Pfam" id="PF03239">
    <property type="entry name" value="FTR1"/>
    <property type="match status" value="1"/>
</dbReference>
<evidence type="ECO:0000256" key="6">
    <source>
        <dbReference type="SAM" id="Phobius"/>
    </source>
</evidence>
<gene>
    <name evidence="7" type="ORF">MECH1_V1_1858</name>
</gene>
<feature type="transmembrane region" description="Helical" evidence="6">
    <location>
        <begin position="60"/>
        <end position="83"/>
    </location>
</feature>
<keyword evidence="8" id="KW-1185">Reference proteome</keyword>
<feature type="transmembrane region" description="Helical" evidence="6">
    <location>
        <begin position="179"/>
        <end position="203"/>
    </location>
</feature>
<comment type="subcellular location">
    <subcellularLocation>
        <location evidence="1">Membrane</location>
        <topology evidence="1">Multi-pass membrane protein</topology>
    </subcellularLocation>
</comment>
<keyword evidence="5 6" id="KW-0472">Membrane</keyword>
<keyword evidence="3 6" id="KW-0812">Transmembrane</keyword>
<comment type="similarity">
    <text evidence="2">Belongs to the oxidase-dependent Fe transporter (OFeT) (TC 9.A.10.1) family.</text>
</comment>
<name>A0ABM9NJ31_9GAMM</name>
<evidence type="ECO:0000256" key="5">
    <source>
        <dbReference type="ARBA" id="ARBA00023136"/>
    </source>
</evidence>
<feature type="transmembrane region" description="Helical" evidence="6">
    <location>
        <begin position="145"/>
        <end position="172"/>
    </location>
</feature>
<feature type="transmembrane region" description="Helical" evidence="6">
    <location>
        <begin position="247"/>
        <end position="265"/>
    </location>
</feature>
<evidence type="ECO:0000256" key="3">
    <source>
        <dbReference type="ARBA" id="ARBA00022692"/>
    </source>
</evidence>
<proteinExistence type="inferred from homology"/>
<reference evidence="7 8" key="1">
    <citation type="submission" date="2024-04" db="EMBL/GenBank/DDBJ databases">
        <authorList>
            <person name="Cremers G."/>
        </authorList>
    </citation>
    <scope>NUCLEOTIDE SEQUENCE [LARGE SCALE GENOMIC DNA]</scope>
    <source>
        <strain evidence="7">MeCH1-AG</strain>
    </source>
</reference>
<evidence type="ECO:0000313" key="7">
    <source>
        <dbReference type="EMBL" id="CAL1240634.1"/>
    </source>
</evidence>